<gene>
    <name evidence="2" type="ORF">HK103_002673</name>
</gene>
<protein>
    <submittedName>
        <fullName evidence="2">Uncharacterized protein</fullName>
    </submittedName>
</protein>
<evidence type="ECO:0000313" key="2">
    <source>
        <dbReference type="EMBL" id="KAJ3262260.1"/>
    </source>
</evidence>
<comment type="caution">
    <text evidence="2">The sequence shown here is derived from an EMBL/GenBank/DDBJ whole genome shotgun (WGS) entry which is preliminary data.</text>
</comment>
<reference evidence="2" key="1">
    <citation type="submission" date="2020-05" db="EMBL/GenBank/DDBJ databases">
        <title>Phylogenomic resolution of chytrid fungi.</title>
        <authorList>
            <person name="Stajich J.E."/>
            <person name="Amses K."/>
            <person name="Simmons R."/>
            <person name="Seto K."/>
            <person name="Myers J."/>
            <person name="Bonds A."/>
            <person name="Quandt C.A."/>
            <person name="Barry K."/>
            <person name="Liu P."/>
            <person name="Grigoriev I."/>
            <person name="Longcore J.E."/>
            <person name="James T.Y."/>
        </authorList>
    </citation>
    <scope>NUCLEOTIDE SEQUENCE</scope>
    <source>
        <strain evidence="2">PLAUS21</strain>
    </source>
</reference>
<dbReference type="EMBL" id="JADGKB010000002">
    <property type="protein sequence ID" value="KAJ3262260.1"/>
    <property type="molecule type" value="Genomic_DNA"/>
</dbReference>
<sequence>MNQNKKYSNLYSELGRMRQMHWKAQPRDTLLKPELHVSQLKTPPSKINECLYPDWWGHDEHIPESIKKKEIPSVPAGVQTVHEPPFHPIKESFAKKLVDETTQTSSKIPIRKEAFTQKQPAQKQPLQQASQYINVGGGYQNIPIDFDALGIEDLENRENQEPFQESPIKNTAFVRKVKVPKQSELQKKKPGRETPRNVLNESLKSANVAKSVDSSQKLSDILEKSTVSELPSSMAKTIDTVTGRTTPLTVNSTFGTSPHNPKKPPPADGVYAIADAFLNGSLIQCLNLNIQDTDYDSISVNDINSLLRS</sequence>
<organism evidence="2 3">
    <name type="scientific">Boothiomyces macroporosus</name>
    <dbReference type="NCBI Taxonomy" id="261099"/>
    <lineage>
        <taxon>Eukaryota</taxon>
        <taxon>Fungi</taxon>
        <taxon>Fungi incertae sedis</taxon>
        <taxon>Chytridiomycota</taxon>
        <taxon>Chytridiomycota incertae sedis</taxon>
        <taxon>Chytridiomycetes</taxon>
        <taxon>Rhizophydiales</taxon>
        <taxon>Terramycetaceae</taxon>
        <taxon>Boothiomyces</taxon>
    </lineage>
</organism>
<feature type="compositionally biased region" description="Basic and acidic residues" evidence="1">
    <location>
        <begin position="184"/>
        <end position="195"/>
    </location>
</feature>
<proteinExistence type="predicted"/>
<accession>A0AAD5YB91</accession>
<feature type="region of interest" description="Disordered" evidence="1">
    <location>
        <begin position="179"/>
        <end position="199"/>
    </location>
</feature>
<name>A0AAD5YB91_9FUNG</name>
<dbReference type="AlphaFoldDB" id="A0AAD5YB91"/>
<dbReference type="Proteomes" id="UP001210925">
    <property type="component" value="Unassembled WGS sequence"/>
</dbReference>
<keyword evidence="3" id="KW-1185">Reference proteome</keyword>
<evidence type="ECO:0000313" key="3">
    <source>
        <dbReference type="Proteomes" id="UP001210925"/>
    </source>
</evidence>
<evidence type="ECO:0000256" key="1">
    <source>
        <dbReference type="SAM" id="MobiDB-lite"/>
    </source>
</evidence>